<comment type="similarity">
    <text evidence="1">Belongs to the peptidase C40 family.</text>
</comment>
<keyword evidence="4" id="KW-0788">Thiol protease</keyword>
<feature type="chain" id="PRO_5045926508" evidence="6">
    <location>
        <begin position="26"/>
        <end position="319"/>
    </location>
</feature>
<organism evidence="8 9">
    <name type="scientific">Sphaerimonospora cavernae</name>
    <dbReference type="NCBI Taxonomy" id="1740611"/>
    <lineage>
        <taxon>Bacteria</taxon>
        <taxon>Bacillati</taxon>
        <taxon>Actinomycetota</taxon>
        <taxon>Actinomycetes</taxon>
        <taxon>Streptosporangiales</taxon>
        <taxon>Streptosporangiaceae</taxon>
        <taxon>Sphaerimonospora</taxon>
    </lineage>
</organism>
<evidence type="ECO:0000256" key="3">
    <source>
        <dbReference type="ARBA" id="ARBA00022801"/>
    </source>
</evidence>
<dbReference type="Pfam" id="PF00877">
    <property type="entry name" value="NLPC_P60"/>
    <property type="match status" value="1"/>
</dbReference>
<dbReference type="InterPro" id="IPR038765">
    <property type="entry name" value="Papain-like_cys_pep_sf"/>
</dbReference>
<keyword evidence="6" id="KW-0732">Signal</keyword>
<evidence type="ECO:0000313" key="9">
    <source>
        <dbReference type="Proteomes" id="UP001589870"/>
    </source>
</evidence>
<dbReference type="Gene3D" id="3.90.1720.10">
    <property type="entry name" value="endopeptidase domain like (from Nostoc punctiforme)"/>
    <property type="match status" value="1"/>
</dbReference>
<feature type="coiled-coil region" evidence="5">
    <location>
        <begin position="132"/>
        <end position="183"/>
    </location>
</feature>
<evidence type="ECO:0000259" key="7">
    <source>
        <dbReference type="PROSITE" id="PS51935"/>
    </source>
</evidence>
<name>A0ABV6U1Q9_9ACTN</name>
<dbReference type="InterPro" id="IPR051794">
    <property type="entry name" value="PG_Endopeptidase_C40"/>
</dbReference>
<dbReference type="InterPro" id="IPR000064">
    <property type="entry name" value="NLP_P60_dom"/>
</dbReference>
<sequence>MRGRLPVAVGMVGVLLLLPNMDAQADPKPTVAQAKAKLKKLNEQADKLVDRYNAATEKWKKTKKQYAAANDEYREHATQVDALRDGVVSIAVSDYQFGDLAWSGVFYGSDPESALSGMATLDQLSQERARKLEQYESAVSGLKRRRDKKKSAYDSAVKVKKDLAKEKEQVEKLVDQQTKLLRELGAFNAGNPNSAGAVYAGPASGNALAALQFAYGQIGKPYRYGGTGPGAWDCSGLVQAAWAAAGVHLPRTSYEQWAWGSGRRVSLDELQAGDLLWHSGYGHVGIYAGDGKVVHAPQTGDVVKVVTLSEYRPIGAVRP</sequence>
<reference evidence="8 9" key="1">
    <citation type="submission" date="2024-09" db="EMBL/GenBank/DDBJ databases">
        <authorList>
            <person name="Sun Q."/>
            <person name="Mori K."/>
        </authorList>
    </citation>
    <scope>NUCLEOTIDE SEQUENCE [LARGE SCALE GENOMIC DNA]</scope>
    <source>
        <strain evidence="8 9">TBRC 1851</strain>
    </source>
</reference>
<proteinExistence type="inferred from homology"/>
<keyword evidence="3" id="KW-0378">Hydrolase</keyword>
<feature type="coiled-coil region" evidence="5">
    <location>
        <begin position="31"/>
        <end position="58"/>
    </location>
</feature>
<feature type="signal peptide" evidence="6">
    <location>
        <begin position="1"/>
        <end position="25"/>
    </location>
</feature>
<dbReference type="RefSeq" id="WP_394299320.1">
    <property type="nucleotide sequence ID" value="NZ_JBHMQT010000003.1"/>
</dbReference>
<evidence type="ECO:0000256" key="6">
    <source>
        <dbReference type="SAM" id="SignalP"/>
    </source>
</evidence>
<feature type="domain" description="NlpC/P60" evidence="7">
    <location>
        <begin position="204"/>
        <end position="319"/>
    </location>
</feature>
<dbReference type="PROSITE" id="PS51935">
    <property type="entry name" value="NLPC_P60"/>
    <property type="match status" value="1"/>
</dbReference>
<evidence type="ECO:0000256" key="5">
    <source>
        <dbReference type="SAM" id="Coils"/>
    </source>
</evidence>
<evidence type="ECO:0000256" key="2">
    <source>
        <dbReference type="ARBA" id="ARBA00022670"/>
    </source>
</evidence>
<evidence type="ECO:0000256" key="4">
    <source>
        <dbReference type="ARBA" id="ARBA00022807"/>
    </source>
</evidence>
<keyword evidence="2" id="KW-0645">Protease</keyword>
<dbReference type="PANTHER" id="PTHR47359:SF3">
    <property type="entry name" value="NLP_P60 DOMAIN-CONTAINING PROTEIN-RELATED"/>
    <property type="match status" value="1"/>
</dbReference>
<protein>
    <submittedName>
        <fullName evidence="8">NlpC/P60 family protein</fullName>
    </submittedName>
</protein>
<keyword evidence="9" id="KW-1185">Reference proteome</keyword>
<accession>A0ABV6U1Q9</accession>
<dbReference type="Proteomes" id="UP001589870">
    <property type="component" value="Unassembled WGS sequence"/>
</dbReference>
<dbReference type="SUPFAM" id="SSF54001">
    <property type="entry name" value="Cysteine proteinases"/>
    <property type="match status" value="1"/>
</dbReference>
<keyword evidence="5" id="KW-0175">Coiled coil</keyword>
<gene>
    <name evidence="8" type="ORF">ACFHYQ_02095</name>
</gene>
<dbReference type="PANTHER" id="PTHR47359">
    <property type="entry name" value="PEPTIDOGLYCAN DL-ENDOPEPTIDASE CWLO"/>
    <property type="match status" value="1"/>
</dbReference>
<evidence type="ECO:0000256" key="1">
    <source>
        <dbReference type="ARBA" id="ARBA00007074"/>
    </source>
</evidence>
<comment type="caution">
    <text evidence="8">The sequence shown here is derived from an EMBL/GenBank/DDBJ whole genome shotgun (WGS) entry which is preliminary data.</text>
</comment>
<dbReference type="EMBL" id="JBHMQT010000003">
    <property type="protein sequence ID" value="MFC0861081.1"/>
    <property type="molecule type" value="Genomic_DNA"/>
</dbReference>
<evidence type="ECO:0000313" key="8">
    <source>
        <dbReference type="EMBL" id="MFC0861081.1"/>
    </source>
</evidence>